<feature type="transmembrane region" description="Helical" evidence="5">
    <location>
        <begin position="97"/>
        <end position="120"/>
    </location>
</feature>
<protein>
    <recommendedName>
        <fullName evidence="8">Rhomboid family intramembrane serine protease</fullName>
    </recommendedName>
</protein>
<feature type="transmembrane region" description="Helical" evidence="5">
    <location>
        <begin position="65"/>
        <end position="85"/>
    </location>
</feature>
<organism evidence="6 7">
    <name type="scientific">Williamsia herbipolensis</name>
    <dbReference type="NCBI Taxonomy" id="1603258"/>
    <lineage>
        <taxon>Bacteria</taxon>
        <taxon>Bacillati</taxon>
        <taxon>Actinomycetota</taxon>
        <taxon>Actinomycetes</taxon>
        <taxon>Mycobacteriales</taxon>
        <taxon>Nocardiaceae</taxon>
        <taxon>Williamsia</taxon>
    </lineage>
</organism>
<sequence>MRTTAGVVWRYVRSAPGTYLWLAVLFVTTVIAHRVAPDQLTHILQNRSTNLRHLLHNPLPSLFRSAFWIDGNGWFLYAIVFSLIHAPVERWLGTARWVAVVVIAHVTATYISQGILLWAIDSGRAPQSDLAVIDIGVSYGLAGVAGILVYRIARRWRWLYGGALAVVCLTPIVWPLVHGTHFTFTDIGHLCAAIVGLACYPITRIGRRRPRVVGDLPPVSPLLVEHMTTEPALPPVSPHLLERMPAPAVTPPARRRRMMGIHDRLRRPHLRRGGPVGPDVVG</sequence>
<accession>A0AAU4K246</accession>
<dbReference type="Pfam" id="PF20401">
    <property type="entry name" value="Rhomboid_2"/>
    <property type="match status" value="1"/>
</dbReference>
<feature type="transmembrane region" description="Helical" evidence="5">
    <location>
        <begin position="19"/>
        <end position="36"/>
    </location>
</feature>
<reference evidence="6 7" key="1">
    <citation type="submission" date="2022-10" db="EMBL/GenBank/DDBJ databases">
        <title>The complete genomes of actinobacterial strains from the NBC collection.</title>
        <authorList>
            <person name="Joergensen T.S."/>
            <person name="Alvarez Arevalo M."/>
            <person name="Sterndorff E.B."/>
            <person name="Faurdal D."/>
            <person name="Vuksanovic O."/>
            <person name="Mourched A.-S."/>
            <person name="Charusanti P."/>
            <person name="Shaw S."/>
            <person name="Blin K."/>
            <person name="Weber T."/>
        </authorList>
    </citation>
    <scope>NUCLEOTIDE SEQUENCE [LARGE SCALE GENOMIC DNA]</scope>
    <source>
        <strain evidence="6 7">NBC_00319</strain>
    </source>
</reference>
<name>A0AAU4K246_9NOCA</name>
<evidence type="ECO:0000256" key="4">
    <source>
        <dbReference type="ARBA" id="ARBA00023136"/>
    </source>
</evidence>
<dbReference type="KEGG" id="whr:OG579_21115"/>
<evidence type="ECO:0000256" key="5">
    <source>
        <dbReference type="SAM" id="Phobius"/>
    </source>
</evidence>
<keyword evidence="3 5" id="KW-1133">Transmembrane helix</keyword>
<evidence type="ECO:0000313" key="7">
    <source>
        <dbReference type="Proteomes" id="UP001432128"/>
    </source>
</evidence>
<proteinExistence type="predicted"/>
<feature type="transmembrane region" description="Helical" evidence="5">
    <location>
        <begin position="158"/>
        <end position="177"/>
    </location>
</feature>
<dbReference type="SUPFAM" id="SSF144091">
    <property type="entry name" value="Rhomboid-like"/>
    <property type="match status" value="1"/>
</dbReference>
<comment type="subcellular location">
    <subcellularLocation>
        <location evidence="1">Membrane</location>
        <topology evidence="1">Multi-pass membrane protein</topology>
    </subcellularLocation>
</comment>
<evidence type="ECO:0008006" key="8">
    <source>
        <dbReference type="Google" id="ProtNLM"/>
    </source>
</evidence>
<evidence type="ECO:0000256" key="3">
    <source>
        <dbReference type="ARBA" id="ARBA00022989"/>
    </source>
</evidence>
<gene>
    <name evidence="6" type="ORF">OG579_21115</name>
</gene>
<feature type="transmembrane region" description="Helical" evidence="5">
    <location>
        <begin position="132"/>
        <end position="151"/>
    </location>
</feature>
<evidence type="ECO:0000256" key="2">
    <source>
        <dbReference type="ARBA" id="ARBA00022692"/>
    </source>
</evidence>
<dbReference type="GO" id="GO:0016020">
    <property type="term" value="C:membrane"/>
    <property type="evidence" value="ECO:0007669"/>
    <property type="project" value="UniProtKB-SubCell"/>
</dbReference>
<keyword evidence="4 5" id="KW-0472">Membrane</keyword>
<dbReference type="RefSeq" id="WP_328857544.1">
    <property type="nucleotide sequence ID" value="NZ_CP108021.1"/>
</dbReference>
<feature type="transmembrane region" description="Helical" evidence="5">
    <location>
        <begin position="183"/>
        <end position="202"/>
    </location>
</feature>
<keyword evidence="7" id="KW-1185">Reference proteome</keyword>
<dbReference type="Proteomes" id="UP001432128">
    <property type="component" value="Chromosome"/>
</dbReference>
<evidence type="ECO:0000313" key="6">
    <source>
        <dbReference type="EMBL" id="WUM20150.1"/>
    </source>
</evidence>
<keyword evidence="2 5" id="KW-0812">Transmembrane</keyword>
<dbReference type="EMBL" id="CP108021">
    <property type="protein sequence ID" value="WUM20150.1"/>
    <property type="molecule type" value="Genomic_DNA"/>
</dbReference>
<evidence type="ECO:0000256" key="1">
    <source>
        <dbReference type="ARBA" id="ARBA00004141"/>
    </source>
</evidence>
<dbReference type="AlphaFoldDB" id="A0AAU4K246"/>
<dbReference type="InterPro" id="IPR035952">
    <property type="entry name" value="Rhomboid-like_sf"/>
</dbReference>
<dbReference type="InterPro" id="IPR046862">
    <property type="entry name" value="Rhomboid_2"/>
</dbReference>